<dbReference type="Pfam" id="PF13746">
    <property type="entry name" value="Fer4_18"/>
    <property type="match status" value="1"/>
</dbReference>
<keyword evidence="4" id="KW-0249">Electron transport</keyword>
<protein>
    <submittedName>
        <fullName evidence="9">Cytochrome c oxidase accessory protein CcoG</fullName>
    </submittedName>
</protein>
<dbReference type="SUPFAM" id="SSF54862">
    <property type="entry name" value="4Fe-4S ferredoxins"/>
    <property type="match status" value="1"/>
</dbReference>
<dbReference type="InterPro" id="IPR051684">
    <property type="entry name" value="Electron_Trans/Redox"/>
</dbReference>
<keyword evidence="6" id="KW-0411">Iron-sulfur</keyword>
<feature type="domain" description="4Fe-4S ferredoxin-type" evidence="8">
    <location>
        <begin position="251"/>
        <end position="278"/>
    </location>
</feature>
<feature type="transmembrane region" description="Helical" evidence="7">
    <location>
        <begin position="38"/>
        <end position="55"/>
    </location>
</feature>
<gene>
    <name evidence="9" type="primary">ccoG</name>
    <name evidence="9" type="ORF">WNY58_01585</name>
</gene>
<keyword evidence="7" id="KW-0472">Membrane</keyword>
<dbReference type="InterPro" id="IPR017896">
    <property type="entry name" value="4Fe4S_Fe-S-bd"/>
</dbReference>
<name>A0ABM7HKE3_9GAMM</name>
<dbReference type="InterPro" id="IPR017900">
    <property type="entry name" value="4Fe4S_Fe_S_CS"/>
</dbReference>
<reference evidence="9 10" key="1">
    <citation type="submission" date="2024-03" db="EMBL/GenBank/DDBJ databases">
        <title>Community enrichment and isolation of bacterial strains for fucoidan degradation.</title>
        <authorList>
            <person name="Sichert A."/>
        </authorList>
    </citation>
    <scope>NUCLEOTIDE SEQUENCE [LARGE SCALE GENOMIC DNA]</scope>
    <source>
        <strain evidence="9 10">AS76</strain>
    </source>
</reference>
<dbReference type="RefSeq" id="WP_067983031.1">
    <property type="nucleotide sequence ID" value="NZ_JBBMRA010000001.1"/>
</dbReference>
<evidence type="ECO:0000256" key="1">
    <source>
        <dbReference type="ARBA" id="ARBA00022448"/>
    </source>
</evidence>
<keyword evidence="1" id="KW-0813">Transport</keyword>
<dbReference type="PANTHER" id="PTHR30176:SF3">
    <property type="entry name" value="FERREDOXIN-TYPE PROTEIN NAPH"/>
    <property type="match status" value="1"/>
</dbReference>
<dbReference type="InterPro" id="IPR032879">
    <property type="entry name" value="FixG_C"/>
</dbReference>
<dbReference type="NCBIfam" id="TIGR02745">
    <property type="entry name" value="ccoG_rdxA_fixG"/>
    <property type="match status" value="1"/>
</dbReference>
<evidence type="ECO:0000256" key="3">
    <source>
        <dbReference type="ARBA" id="ARBA00022723"/>
    </source>
</evidence>
<evidence type="ECO:0000256" key="5">
    <source>
        <dbReference type="ARBA" id="ARBA00023004"/>
    </source>
</evidence>
<evidence type="ECO:0000256" key="7">
    <source>
        <dbReference type="SAM" id="Phobius"/>
    </source>
</evidence>
<dbReference type="InterPro" id="IPR013783">
    <property type="entry name" value="Ig-like_fold"/>
</dbReference>
<dbReference type="Gene3D" id="2.60.40.10">
    <property type="entry name" value="Immunoglobulins"/>
    <property type="match status" value="1"/>
</dbReference>
<evidence type="ECO:0000313" key="9">
    <source>
        <dbReference type="EMBL" id="MEM5535072.1"/>
    </source>
</evidence>
<evidence type="ECO:0000256" key="2">
    <source>
        <dbReference type="ARBA" id="ARBA00022485"/>
    </source>
</evidence>
<evidence type="ECO:0000256" key="6">
    <source>
        <dbReference type="ARBA" id="ARBA00023014"/>
    </source>
</evidence>
<feature type="transmembrane region" description="Helical" evidence="7">
    <location>
        <begin position="82"/>
        <end position="101"/>
    </location>
</feature>
<organism evidence="9 10">
    <name type="scientific">Neptuniibacter pectenicola</name>
    <dbReference type="NCBI Taxonomy" id="1806669"/>
    <lineage>
        <taxon>Bacteria</taxon>
        <taxon>Pseudomonadati</taxon>
        <taxon>Pseudomonadota</taxon>
        <taxon>Gammaproteobacteria</taxon>
        <taxon>Oceanospirillales</taxon>
        <taxon>Oceanospirillaceae</taxon>
        <taxon>Neptuniibacter</taxon>
    </lineage>
</organism>
<feature type="transmembrane region" description="Helical" evidence="7">
    <location>
        <begin position="337"/>
        <end position="355"/>
    </location>
</feature>
<dbReference type="Pfam" id="PF11614">
    <property type="entry name" value="FixG_C"/>
    <property type="match status" value="1"/>
</dbReference>
<accession>A0ABM7HKE3</accession>
<feature type="transmembrane region" description="Helical" evidence="7">
    <location>
        <begin position="188"/>
        <end position="209"/>
    </location>
</feature>
<keyword evidence="10" id="KW-1185">Reference proteome</keyword>
<proteinExistence type="predicted"/>
<evidence type="ECO:0000259" key="8">
    <source>
        <dbReference type="PROSITE" id="PS51379"/>
    </source>
</evidence>
<feature type="transmembrane region" description="Helical" evidence="7">
    <location>
        <begin position="157"/>
        <end position="176"/>
    </location>
</feature>
<evidence type="ECO:0000256" key="4">
    <source>
        <dbReference type="ARBA" id="ARBA00022982"/>
    </source>
</evidence>
<keyword evidence="7" id="KW-0812">Transmembrane</keyword>
<comment type="caution">
    <text evidence="9">The sequence shown here is derived from an EMBL/GenBank/DDBJ whole genome shotgun (WGS) entry which is preliminary data.</text>
</comment>
<dbReference type="PROSITE" id="PS00198">
    <property type="entry name" value="4FE4S_FER_1"/>
    <property type="match status" value="1"/>
</dbReference>
<dbReference type="InterPro" id="IPR014116">
    <property type="entry name" value="Cyt_c_oxidase_cbb3_FixG"/>
</dbReference>
<evidence type="ECO:0000313" key="10">
    <source>
        <dbReference type="Proteomes" id="UP001449225"/>
    </source>
</evidence>
<keyword evidence="5" id="KW-0408">Iron</keyword>
<dbReference type="Proteomes" id="UP001449225">
    <property type="component" value="Unassembled WGS sequence"/>
</dbReference>
<keyword evidence="2" id="KW-0004">4Fe-4S</keyword>
<dbReference type="EMBL" id="JBBMRA010000001">
    <property type="protein sequence ID" value="MEM5535072.1"/>
    <property type="molecule type" value="Genomic_DNA"/>
</dbReference>
<sequence length="466" mass="52133">MKHTQIPLVTLHESPPLPGNGKFHVKLIEGVYQNLRRLVSWPLLGLFFILVWVRINGQPLIMFDVNAHRIFLFGAELSWYDLPILAGMMICGASLLFFMAVGWGRVWCGFACPQSIWTWLFIRIEEMVEGRAAKRAQLEQGSLRGLTLVKRMVKHSLWLLLSFATALTFSGYFVPIDLLIADLIQLDLSLFGLSWLIIMSLLTYANAGLVREKVCLHMCPYSRFQGVMFDDKTYTVTYDRARGEPRSHLRGKDETQGDCVDCSICVQVCPTGIDIRDGLQAACIDCAACIDACDTVMVKLGKETGLIGFYSEQSLTDRAPKNNRFTPRVKTILRPRLLGYFCIFITTLLAVSYALQTKTELIIEVARDRGALYQIINGHVCNHYQIELEAFSPQLTQLSIAVDSSLPLGTLALIGPEHIDLFDQNTSTHYTVCAANAQLPSKMDIAFTFTSGAFSASKNSTFLAPY</sequence>
<keyword evidence="7" id="KW-1133">Transmembrane helix</keyword>
<keyword evidence="3" id="KW-0479">Metal-binding</keyword>
<dbReference type="PANTHER" id="PTHR30176">
    <property type="entry name" value="FERREDOXIN-TYPE PROTEIN NAPH"/>
    <property type="match status" value="1"/>
</dbReference>
<dbReference type="PROSITE" id="PS51379">
    <property type="entry name" value="4FE4S_FER_2"/>
    <property type="match status" value="1"/>
</dbReference>